<reference evidence="7" key="1">
    <citation type="journal article" date="2019" name="Int. J. Syst. Evol. Microbiol.">
        <title>The Global Catalogue of Microorganisms (GCM) 10K type strain sequencing project: providing services to taxonomists for standard genome sequencing and annotation.</title>
        <authorList>
            <consortium name="The Broad Institute Genomics Platform"/>
            <consortium name="The Broad Institute Genome Sequencing Center for Infectious Disease"/>
            <person name="Wu L."/>
            <person name="Ma J."/>
        </authorList>
    </citation>
    <scope>NUCLEOTIDE SEQUENCE [LARGE SCALE GENOMIC DNA]</scope>
    <source>
        <strain evidence="7">CGMCC 1.12664</strain>
    </source>
</reference>
<keyword evidence="7" id="KW-1185">Reference proteome</keyword>
<dbReference type="RefSeq" id="WP_188476156.1">
    <property type="nucleotide sequence ID" value="NZ_BMFJ01000001.1"/>
</dbReference>
<keyword evidence="2 4" id="KW-0238">DNA-binding</keyword>
<dbReference type="Pfam" id="PF17932">
    <property type="entry name" value="TetR_C_24"/>
    <property type="match status" value="1"/>
</dbReference>
<dbReference type="InterPro" id="IPR001647">
    <property type="entry name" value="HTH_TetR"/>
</dbReference>
<organism evidence="6 7">
    <name type="scientific">Primorskyibacter flagellatus</name>
    <dbReference type="NCBI Taxonomy" id="1387277"/>
    <lineage>
        <taxon>Bacteria</taxon>
        <taxon>Pseudomonadati</taxon>
        <taxon>Pseudomonadota</taxon>
        <taxon>Alphaproteobacteria</taxon>
        <taxon>Rhodobacterales</taxon>
        <taxon>Roseobacteraceae</taxon>
        <taxon>Primorskyibacter</taxon>
    </lineage>
</organism>
<sequence>MTSPAAPARLAEAETSVRYRAKRDLILDAAARVINQRGLRGLTFVSVAEAVEMNTTSITYYFKRKELLAAAALERSIQHLTRKIDTAGQEPDPERRVARLLRLALDQNAEERLGTCPPLARLSDMRSLDEPLRSELFASYMTAFRKVVDFFDAPAGAAARELNWARTHVLLDTIHWSRVWLQKYSVGDYDRVHTRMMELFRHGYAPSGSRWSPLPLTVPASDTETEEVNRETYLRAATVTINERGYRGASVERIAGALNVSKGSFYHHLDGKDGLVVDCFERSYDRISRTQRNAMALEGSWLDRLASAIAALTDVQFEAGFPLLRITALMALPRDLRQPILERSDRISQRFAGMMIDGISEGSIRPVDPLITAHCLISSLNSAFDFRVWADHRADRATAVRLYSSALANGMIDR</sequence>
<feature type="domain" description="HTH tetR-type" evidence="5">
    <location>
        <begin position="20"/>
        <end position="80"/>
    </location>
</feature>
<dbReference type="InterPro" id="IPR036271">
    <property type="entry name" value="Tet_transcr_reg_TetR-rel_C_sf"/>
</dbReference>
<evidence type="ECO:0000256" key="2">
    <source>
        <dbReference type="ARBA" id="ARBA00023125"/>
    </source>
</evidence>
<protein>
    <submittedName>
        <fullName evidence="6">TetR family transcriptional regulator</fullName>
    </submittedName>
</protein>
<feature type="domain" description="HTH tetR-type" evidence="5">
    <location>
        <begin position="227"/>
        <end position="287"/>
    </location>
</feature>
<dbReference type="InterPro" id="IPR009057">
    <property type="entry name" value="Homeodomain-like_sf"/>
</dbReference>
<accession>A0A916ZZU5</accession>
<dbReference type="SUPFAM" id="SSF48498">
    <property type="entry name" value="Tetracyclin repressor-like, C-terminal domain"/>
    <property type="match status" value="1"/>
</dbReference>
<dbReference type="SUPFAM" id="SSF46689">
    <property type="entry name" value="Homeodomain-like"/>
    <property type="match status" value="2"/>
</dbReference>
<dbReference type="Gene3D" id="1.10.10.60">
    <property type="entry name" value="Homeodomain-like"/>
    <property type="match status" value="2"/>
</dbReference>
<feature type="DNA-binding region" description="H-T-H motif" evidence="4">
    <location>
        <begin position="43"/>
        <end position="62"/>
    </location>
</feature>
<name>A0A916ZZU5_9RHOB</name>
<dbReference type="Gene3D" id="1.10.357.10">
    <property type="entry name" value="Tetracycline Repressor, domain 2"/>
    <property type="match status" value="2"/>
</dbReference>
<gene>
    <name evidence="6" type="ORF">GCM10011360_06160</name>
</gene>
<dbReference type="Pfam" id="PF00440">
    <property type="entry name" value="TetR_N"/>
    <property type="match status" value="2"/>
</dbReference>
<dbReference type="PROSITE" id="PS50977">
    <property type="entry name" value="HTH_TETR_2"/>
    <property type="match status" value="2"/>
</dbReference>
<feature type="DNA-binding region" description="H-T-H motif" evidence="4">
    <location>
        <begin position="250"/>
        <end position="269"/>
    </location>
</feature>
<evidence type="ECO:0000256" key="1">
    <source>
        <dbReference type="ARBA" id="ARBA00023015"/>
    </source>
</evidence>
<keyword evidence="3" id="KW-0804">Transcription</keyword>
<evidence type="ECO:0000256" key="4">
    <source>
        <dbReference type="PROSITE-ProRule" id="PRU00335"/>
    </source>
</evidence>
<evidence type="ECO:0000313" key="7">
    <source>
        <dbReference type="Proteomes" id="UP000612855"/>
    </source>
</evidence>
<comment type="caution">
    <text evidence="6">The sequence shown here is derived from an EMBL/GenBank/DDBJ whole genome shotgun (WGS) entry which is preliminary data.</text>
</comment>
<keyword evidence="1" id="KW-0805">Transcription regulation</keyword>
<evidence type="ECO:0000259" key="5">
    <source>
        <dbReference type="PROSITE" id="PS50977"/>
    </source>
</evidence>
<dbReference type="AlphaFoldDB" id="A0A916ZZU5"/>
<dbReference type="PANTHER" id="PTHR47506:SF1">
    <property type="entry name" value="HTH-TYPE TRANSCRIPTIONAL REGULATOR YJDC"/>
    <property type="match status" value="1"/>
</dbReference>
<dbReference type="GO" id="GO:0003677">
    <property type="term" value="F:DNA binding"/>
    <property type="evidence" value="ECO:0007669"/>
    <property type="project" value="UniProtKB-UniRule"/>
</dbReference>
<dbReference type="PANTHER" id="PTHR47506">
    <property type="entry name" value="TRANSCRIPTIONAL REGULATORY PROTEIN"/>
    <property type="match status" value="1"/>
</dbReference>
<dbReference type="Proteomes" id="UP000612855">
    <property type="component" value="Unassembled WGS sequence"/>
</dbReference>
<dbReference type="PRINTS" id="PR00455">
    <property type="entry name" value="HTHTETR"/>
</dbReference>
<dbReference type="EMBL" id="BMFJ01000001">
    <property type="protein sequence ID" value="GGE20227.1"/>
    <property type="molecule type" value="Genomic_DNA"/>
</dbReference>
<proteinExistence type="predicted"/>
<evidence type="ECO:0000256" key="3">
    <source>
        <dbReference type="ARBA" id="ARBA00023163"/>
    </source>
</evidence>
<evidence type="ECO:0000313" key="6">
    <source>
        <dbReference type="EMBL" id="GGE20227.1"/>
    </source>
</evidence>
<dbReference type="InterPro" id="IPR041490">
    <property type="entry name" value="KstR2_TetR_C"/>
</dbReference>